<organism evidence="3 4">
    <name type="scientific">Dreissena polymorpha</name>
    <name type="common">Zebra mussel</name>
    <name type="synonym">Mytilus polymorpha</name>
    <dbReference type="NCBI Taxonomy" id="45954"/>
    <lineage>
        <taxon>Eukaryota</taxon>
        <taxon>Metazoa</taxon>
        <taxon>Spiralia</taxon>
        <taxon>Lophotrochozoa</taxon>
        <taxon>Mollusca</taxon>
        <taxon>Bivalvia</taxon>
        <taxon>Autobranchia</taxon>
        <taxon>Heteroconchia</taxon>
        <taxon>Euheterodonta</taxon>
        <taxon>Imparidentia</taxon>
        <taxon>Neoheterodontei</taxon>
        <taxon>Myida</taxon>
        <taxon>Dreissenoidea</taxon>
        <taxon>Dreissenidae</taxon>
        <taxon>Dreissena</taxon>
    </lineage>
</organism>
<dbReference type="Pfam" id="PF07648">
    <property type="entry name" value="Kazal_2"/>
    <property type="match status" value="2"/>
</dbReference>
<dbReference type="Proteomes" id="UP000828390">
    <property type="component" value="Unassembled WGS sequence"/>
</dbReference>
<evidence type="ECO:0000313" key="4">
    <source>
        <dbReference type="Proteomes" id="UP000828390"/>
    </source>
</evidence>
<comment type="caution">
    <text evidence="3">The sequence shown here is derived from an EMBL/GenBank/DDBJ whole genome shotgun (WGS) entry which is preliminary data.</text>
</comment>
<evidence type="ECO:0000259" key="2">
    <source>
        <dbReference type="PROSITE" id="PS51465"/>
    </source>
</evidence>
<proteinExistence type="predicted"/>
<accession>A0A9D4N6Q3</accession>
<dbReference type="SUPFAM" id="SSF100895">
    <property type="entry name" value="Kazal-type serine protease inhibitors"/>
    <property type="match status" value="1"/>
</dbReference>
<name>A0A9D4N6Q3_DREPO</name>
<evidence type="ECO:0000256" key="1">
    <source>
        <dbReference type="SAM" id="SignalP"/>
    </source>
</evidence>
<feature type="chain" id="PRO_5039352608" description="Kazal-like domain-containing protein" evidence="1">
    <location>
        <begin position="16"/>
        <end position="149"/>
    </location>
</feature>
<gene>
    <name evidence="3" type="ORF">DPMN_014825</name>
</gene>
<reference evidence="3" key="2">
    <citation type="submission" date="2020-11" db="EMBL/GenBank/DDBJ databases">
        <authorList>
            <person name="McCartney M.A."/>
            <person name="Auch B."/>
            <person name="Kono T."/>
            <person name="Mallez S."/>
            <person name="Becker A."/>
            <person name="Gohl D.M."/>
            <person name="Silverstein K.A.T."/>
            <person name="Koren S."/>
            <person name="Bechman K.B."/>
            <person name="Herman A."/>
            <person name="Abrahante J.E."/>
            <person name="Garbe J."/>
        </authorList>
    </citation>
    <scope>NUCLEOTIDE SEQUENCE</scope>
    <source>
        <strain evidence="3">Duluth1</strain>
        <tissue evidence="3">Whole animal</tissue>
    </source>
</reference>
<dbReference type="Gene3D" id="3.30.60.30">
    <property type="match status" value="1"/>
</dbReference>
<dbReference type="AlphaFoldDB" id="A0A9D4N6Q3"/>
<dbReference type="PROSITE" id="PS51465">
    <property type="entry name" value="KAZAL_2"/>
    <property type="match status" value="1"/>
</dbReference>
<keyword evidence="4" id="KW-1185">Reference proteome</keyword>
<dbReference type="InterPro" id="IPR002350">
    <property type="entry name" value="Kazal_dom"/>
</dbReference>
<feature type="domain" description="Kazal-like" evidence="2">
    <location>
        <begin position="37"/>
        <end position="103"/>
    </location>
</feature>
<dbReference type="CDD" id="cd00104">
    <property type="entry name" value="KAZAL_FS"/>
    <property type="match status" value="1"/>
</dbReference>
<keyword evidence="1" id="KW-0732">Signal</keyword>
<dbReference type="InterPro" id="IPR036058">
    <property type="entry name" value="Kazal_dom_sf"/>
</dbReference>
<evidence type="ECO:0000313" key="3">
    <source>
        <dbReference type="EMBL" id="KAH3890737.1"/>
    </source>
</evidence>
<dbReference type="EMBL" id="JAIWYP010000001">
    <property type="protein sequence ID" value="KAH3890737.1"/>
    <property type="molecule type" value="Genomic_DNA"/>
</dbReference>
<dbReference type="SMART" id="SM00280">
    <property type="entry name" value="KAZAL"/>
    <property type="match status" value="1"/>
</dbReference>
<protein>
    <recommendedName>
        <fullName evidence="2">Kazal-like domain-containing protein</fullName>
    </recommendedName>
</protein>
<sequence length="149" mass="16349">MALVYLFFAIGFVSAPDPHHVDCNHDPQHCIQVALVTTDPKECEHIIHELHDCHSYVMIDLVCGTDQHTYPNKCELAKARCHTLKPDHGAHVLALAHEGSCSSTTQIHGIDPNLSAVEYLTCTLAIQQTCAPNNVEVICGSNGLTYYSL</sequence>
<reference evidence="3" key="1">
    <citation type="journal article" date="2019" name="bioRxiv">
        <title>The Genome of the Zebra Mussel, Dreissena polymorpha: A Resource for Invasive Species Research.</title>
        <authorList>
            <person name="McCartney M.A."/>
            <person name="Auch B."/>
            <person name="Kono T."/>
            <person name="Mallez S."/>
            <person name="Zhang Y."/>
            <person name="Obille A."/>
            <person name="Becker A."/>
            <person name="Abrahante J.E."/>
            <person name="Garbe J."/>
            <person name="Badalamenti J.P."/>
            <person name="Herman A."/>
            <person name="Mangelson H."/>
            <person name="Liachko I."/>
            <person name="Sullivan S."/>
            <person name="Sone E.D."/>
            <person name="Koren S."/>
            <person name="Silverstein K.A.T."/>
            <person name="Beckman K.B."/>
            <person name="Gohl D.M."/>
        </authorList>
    </citation>
    <scope>NUCLEOTIDE SEQUENCE</scope>
    <source>
        <strain evidence="3">Duluth1</strain>
        <tissue evidence="3">Whole animal</tissue>
    </source>
</reference>
<feature type="signal peptide" evidence="1">
    <location>
        <begin position="1"/>
        <end position="15"/>
    </location>
</feature>